<accession>A0A4Q7Y8J2</accession>
<feature type="compositionally biased region" description="Pro residues" evidence="1">
    <location>
        <begin position="7"/>
        <end position="21"/>
    </location>
</feature>
<evidence type="ECO:0000313" key="3">
    <source>
        <dbReference type="EMBL" id="RZU32451.1"/>
    </source>
</evidence>
<dbReference type="EMBL" id="SHKV01000001">
    <property type="protein sequence ID" value="RZU32451.1"/>
    <property type="molecule type" value="Genomic_DNA"/>
</dbReference>
<keyword evidence="2" id="KW-0472">Membrane</keyword>
<dbReference type="Proteomes" id="UP000292507">
    <property type="component" value="Unassembled WGS sequence"/>
</dbReference>
<gene>
    <name evidence="3" type="ORF">BKA19_2146</name>
</gene>
<feature type="transmembrane region" description="Helical" evidence="2">
    <location>
        <begin position="72"/>
        <end position="94"/>
    </location>
</feature>
<dbReference type="RefSeq" id="WP_104528404.1">
    <property type="nucleotide sequence ID" value="NZ_POQT01000013.1"/>
</dbReference>
<feature type="region of interest" description="Disordered" evidence="1">
    <location>
        <begin position="1"/>
        <end position="21"/>
    </location>
</feature>
<protein>
    <submittedName>
        <fullName evidence="3">Uncharacterized protein DUF4386</fullName>
    </submittedName>
</protein>
<name>A0A4Q7Y8J2_9ACTN</name>
<feature type="transmembrane region" description="Helical" evidence="2">
    <location>
        <begin position="31"/>
        <end position="52"/>
    </location>
</feature>
<feature type="transmembrane region" description="Helical" evidence="2">
    <location>
        <begin position="184"/>
        <end position="202"/>
    </location>
</feature>
<evidence type="ECO:0000256" key="1">
    <source>
        <dbReference type="SAM" id="MobiDB-lite"/>
    </source>
</evidence>
<reference evidence="3 4" key="1">
    <citation type="submission" date="2019-02" db="EMBL/GenBank/DDBJ databases">
        <title>Sequencing the genomes of 1000 actinobacteria strains.</title>
        <authorList>
            <person name="Klenk H.-P."/>
        </authorList>
    </citation>
    <scope>NUCLEOTIDE SEQUENCE [LARGE SCALE GENOMIC DNA]</scope>
    <source>
        <strain evidence="3 4">DSM 44509</strain>
    </source>
</reference>
<feature type="transmembrane region" description="Helical" evidence="2">
    <location>
        <begin position="153"/>
        <end position="177"/>
    </location>
</feature>
<organism evidence="3 4">
    <name type="scientific">Blastococcus saxobsidens</name>
    <dbReference type="NCBI Taxonomy" id="138336"/>
    <lineage>
        <taxon>Bacteria</taxon>
        <taxon>Bacillati</taxon>
        <taxon>Actinomycetota</taxon>
        <taxon>Actinomycetes</taxon>
        <taxon>Geodermatophilales</taxon>
        <taxon>Geodermatophilaceae</taxon>
        <taxon>Blastococcus</taxon>
    </lineage>
</organism>
<evidence type="ECO:0000313" key="4">
    <source>
        <dbReference type="Proteomes" id="UP000292507"/>
    </source>
</evidence>
<feature type="transmembrane region" description="Helical" evidence="2">
    <location>
        <begin position="106"/>
        <end position="128"/>
    </location>
</feature>
<comment type="caution">
    <text evidence="3">The sequence shown here is derived from an EMBL/GenBank/DDBJ whole genome shotgun (WGS) entry which is preliminary data.</text>
</comment>
<keyword evidence="4" id="KW-1185">Reference proteome</keyword>
<dbReference type="AlphaFoldDB" id="A0A4Q7Y8J2"/>
<dbReference type="OrthoDB" id="5184833at2"/>
<proteinExistence type="predicted"/>
<evidence type="ECO:0000256" key="2">
    <source>
        <dbReference type="SAM" id="Phobius"/>
    </source>
</evidence>
<keyword evidence="2" id="KW-0812">Transmembrane</keyword>
<keyword evidence="2" id="KW-1133">Transmembrane helix</keyword>
<sequence length="242" mass="25180">MTAEPLTPAPPATGPGRLPVPRPAPIGRRTAVVCLVVGSALNLAEALIGRVVGQNGSVAGSLEAWEQQPTLASIGLAVGTIAVPFLLLAIVAMAQLVRPHMPRLGAVAAFLGYVGGLGFLGIHAVSIIDRAAVDQPDRQAMVSLIESAQSSPLAILILAPFMLGLMGAVLLVSIGFLRTRAVPVWIPVLLLVFLVLDFGPFSTGPVDPHWLFVAASFGLAGSVAQRSDRQWWTGAPDRDVTP</sequence>